<evidence type="ECO:0000256" key="2">
    <source>
        <dbReference type="ARBA" id="ARBA00022692"/>
    </source>
</evidence>
<evidence type="ECO:0000256" key="1">
    <source>
        <dbReference type="ARBA" id="ARBA00004141"/>
    </source>
</evidence>
<dbReference type="PANTHER" id="PTHR36974">
    <property type="entry name" value="MEMBRANE PROTEIN-RELATED"/>
    <property type="match status" value="1"/>
</dbReference>
<proteinExistence type="predicted"/>
<feature type="transmembrane region" description="Helical" evidence="5">
    <location>
        <begin position="7"/>
        <end position="25"/>
    </location>
</feature>
<evidence type="ECO:0000313" key="7">
    <source>
        <dbReference type="Proteomes" id="UP000198462"/>
    </source>
</evidence>
<dbReference type="EMBL" id="NFZT01000001">
    <property type="protein sequence ID" value="OWV33101.1"/>
    <property type="molecule type" value="Genomic_DNA"/>
</dbReference>
<gene>
    <name evidence="6" type="ORF">B5C34_06230</name>
</gene>
<keyword evidence="4 5" id="KW-0472">Membrane</keyword>
<comment type="subcellular location">
    <subcellularLocation>
        <location evidence="1">Membrane</location>
        <topology evidence="1">Multi-pass membrane protein</topology>
    </subcellularLocation>
</comment>
<dbReference type="GO" id="GO:0016020">
    <property type="term" value="C:membrane"/>
    <property type="evidence" value="ECO:0007669"/>
    <property type="project" value="UniProtKB-SubCell"/>
</dbReference>
<dbReference type="AlphaFoldDB" id="A0A219B4A1"/>
<dbReference type="PANTHER" id="PTHR36974:SF1">
    <property type="entry name" value="DOXX FAMILY MEMBRANE PROTEIN"/>
    <property type="match status" value="1"/>
</dbReference>
<evidence type="ECO:0000256" key="3">
    <source>
        <dbReference type="ARBA" id="ARBA00022989"/>
    </source>
</evidence>
<feature type="transmembrane region" description="Helical" evidence="5">
    <location>
        <begin position="69"/>
        <end position="89"/>
    </location>
</feature>
<feature type="transmembrane region" description="Helical" evidence="5">
    <location>
        <begin position="45"/>
        <end position="62"/>
    </location>
</feature>
<protein>
    <recommendedName>
        <fullName evidence="8">DoxX family protein</fullName>
    </recommendedName>
</protein>
<reference evidence="7" key="1">
    <citation type="submission" date="2017-05" db="EMBL/GenBank/DDBJ databases">
        <authorList>
            <person name="Lin X."/>
        </authorList>
    </citation>
    <scope>NUCLEOTIDE SEQUENCE [LARGE SCALE GENOMIC DNA]</scope>
    <source>
        <strain evidence="7">JLT2012</strain>
    </source>
</reference>
<keyword evidence="3 5" id="KW-1133">Transmembrane helix</keyword>
<name>A0A219B4A1_9SPHN</name>
<dbReference type="RefSeq" id="WP_088711888.1">
    <property type="nucleotide sequence ID" value="NZ_NFZT01000001.1"/>
</dbReference>
<dbReference type="InterPro" id="IPR032808">
    <property type="entry name" value="DoxX"/>
</dbReference>
<keyword evidence="2 5" id="KW-0812">Transmembrane</keyword>
<comment type="caution">
    <text evidence="6">The sequence shown here is derived from an EMBL/GenBank/DDBJ whole genome shotgun (WGS) entry which is preliminary data.</text>
</comment>
<sequence>MIASVRTALRWLLAIVFALAGYFHIVSPEPFLVITPDWVPMAEQVILLTGIAEFLGAAGLMVPALRGPAGWGLAAYTVCVFPANINHAIIDLTNGTGLPLAYHLPRLLFQPVILWACMWAAELIDWPFGRRRP</sequence>
<dbReference type="OrthoDB" id="8856615at2"/>
<evidence type="ECO:0008006" key="8">
    <source>
        <dbReference type="Google" id="ProtNLM"/>
    </source>
</evidence>
<evidence type="ECO:0000256" key="5">
    <source>
        <dbReference type="SAM" id="Phobius"/>
    </source>
</evidence>
<feature type="transmembrane region" description="Helical" evidence="5">
    <location>
        <begin position="109"/>
        <end position="128"/>
    </location>
</feature>
<accession>A0A219B4A1</accession>
<dbReference type="Pfam" id="PF13564">
    <property type="entry name" value="DoxX_2"/>
    <property type="match status" value="1"/>
</dbReference>
<organism evidence="6 7">
    <name type="scientific">Pacificimonas flava</name>
    <dbReference type="NCBI Taxonomy" id="1234595"/>
    <lineage>
        <taxon>Bacteria</taxon>
        <taxon>Pseudomonadati</taxon>
        <taxon>Pseudomonadota</taxon>
        <taxon>Alphaproteobacteria</taxon>
        <taxon>Sphingomonadales</taxon>
        <taxon>Sphingosinicellaceae</taxon>
        <taxon>Pacificimonas</taxon>
    </lineage>
</organism>
<keyword evidence="7" id="KW-1185">Reference proteome</keyword>
<dbReference type="Proteomes" id="UP000198462">
    <property type="component" value="Unassembled WGS sequence"/>
</dbReference>
<evidence type="ECO:0000313" key="6">
    <source>
        <dbReference type="EMBL" id="OWV33101.1"/>
    </source>
</evidence>
<evidence type="ECO:0000256" key="4">
    <source>
        <dbReference type="ARBA" id="ARBA00023136"/>
    </source>
</evidence>